<dbReference type="PROSITE" id="PS50893">
    <property type="entry name" value="ABC_TRANSPORTER_2"/>
    <property type="match status" value="2"/>
</dbReference>
<protein>
    <recommendedName>
        <fullName evidence="3">ABC transporter domain-containing protein</fullName>
    </recommendedName>
</protein>
<name>A0A9N9LUR0_9HELO</name>
<accession>A0A9N9LUR0</accession>
<dbReference type="GO" id="GO:0005739">
    <property type="term" value="C:mitochondrion"/>
    <property type="evidence" value="ECO:0007669"/>
    <property type="project" value="TreeGrafter"/>
</dbReference>
<dbReference type="SMART" id="SM00382">
    <property type="entry name" value="AAA"/>
    <property type="match status" value="2"/>
</dbReference>
<dbReference type="Gene3D" id="3.40.50.300">
    <property type="entry name" value="P-loop containing nucleotide triphosphate hydrolases"/>
    <property type="match status" value="2"/>
</dbReference>
<dbReference type="InterPro" id="IPR050334">
    <property type="entry name" value="Molybdenum_import_ModC"/>
</dbReference>
<proteinExistence type="predicted"/>
<evidence type="ECO:0000256" key="2">
    <source>
        <dbReference type="ARBA" id="ARBA00022840"/>
    </source>
</evidence>
<keyword evidence="5" id="KW-1185">Reference proteome</keyword>
<organism evidence="4 5">
    <name type="scientific">Hymenoscyphus albidus</name>
    <dbReference type="NCBI Taxonomy" id="595503"/>
    <lineage>
        <taxon>Eukaryota</taxon>
        <taxon>Fungi</taxon>
        <taxon>Dikarya</taxon>
        <taxon>Ascomycota</taxon>
        <taxon>Pezizomycotina</taxon>
        <taxon>Leotiomycetes</taxon>
        <taxon>Helotiales</taxon>
        <taxon>Helotiaceae</taxon>
        <taxon>Hymenoscyphus</taxon>
    </lineage>
</organism>
<dbReference type="EMBL" id="CAJVRM010000281">
    <property type="protein sequence ID" value="CAG8978804.1"/>
    <property type="molecule type" value="Genomic_DNA"/>
</dbReference>
<dbReference type="AlphaFoldDB" id="A0A9N9LUR0"/>
<dbReference type="OrthoDB" id="10255969at2759"/>
<dbReference type="PANTHER" id="PTHR43514:SF4">
    <property type="entry name" value="ABC TRANSPORTER I FAMILY MEMBER 10"/>
    <property type="match status" value="1"/>
</dbReference>
<keyword evidence="1" id="KW-0547">Nucleotide-binding</keyword>
<dbReference type="InterPro" id="IPR027417">
    <property type="entry name" value="P-loop_NTPase"/>
</dbReference>
<gene>
    <name evidence="4" type="ORF">HYALB_00012638</name>
</gene>
<keyword evidence="2" id="KW-0067">ATP-binding</keyword>
<evidence type="ECO:0000313" key="4">
    <source>
        <dbReference type="EMBL" id="CAG8978804.1"/>
    </source>
</evidence>
<evidence type="ECO:0000259" key="3">
    <source>
        <dbReference type="PROSITE" id="PS50893"/>
    </source>
</evidence>
<evidence type="ECO:0000256" key="1">
    <source>
        <dbReference type="ARBA" id="ARBA00022741"/>
    </source>
</evidence>
<dbReference type="SUPFAM" id="SSF52540">
    <property type="entry name" value="P-loop containing nucleoside triphosphate hydrolases"/>
    <property type="match status" value="2"/>
</dbReference>
<sequence>MIIQIQRPITQLPLLSRTLRKYTTSASSAPPILQISNATFYRHHPSSTLSTPTTNPPLFPNLTLSIPSTPTDRYWAIVGRSSTGKTTLLETIGGKHIAIPATAKSYPFLEAIGKTPESAIKRVGFDGEQDVIRGGRGAYLSARYESRREGGDWTVEAYLRGQTEMNPFEDSTKKVDEKLLLLVILEMKLEGLLDLSVTDLSNGQNRRMRIAKALLEQPEVLLLDEPFAGLDPGSVKVFGELFGEMARRQNPRVVLALRTQDEVPTWVTDVIYLKGNCEVDLPWRGRKVHPMYFGNPSEKIMKDYLAHKQAVSSEGMVISRKEGLTVDRYPFDTTKPSIGEALVEMDGAVISYGTRTVLGNWSHKINGQRRKGLYWTLRRGERWGVFGPNGSGKTTLVSLICSDHPKTYSLPIKLFGRSRSASPGNPGLSIFEIQSRIGHSSPEIHHHIPKSLTIRQVLENAWADTPRGIPKLDENAEKRIYAFLQWFRRFLAPQGLGKDVLHSLVWADTTLFGGLSFGAQKLVLFLRALIKSPDIVILDEAFSSMDDHLRNRCLAFLTWGERQQWIFKRPLRPSVRALEGQVVFEGLTDRQALVVISHVKEEVPECVREWICLPDAETGGAARVGRFDGPIEEDGRWEEIWGMRLPFGVDSIESK</sequence>
<comment type="caution">
    <text evidence="4">The sequence shown here is derived from an EMBL/GenBank/DDBJ whole genome shotgun (WGS) entry which is preliminary data.</text>
</comment>
<feature type="domain" description="ABC transporter" evidence="3">
    <location>
        <begin position="33"/>
        <end position="300"/>
    </location>
</feature>
<dbReference type="Pfam" id="PF00005">
    <property type="entry name" value="ABC_tran"/>
    <property type="match status" value="2"/>
</dbReference>
<dbReference type="GO" id="GO:0005524">
    <property type="term" value="F:ATP binding"/>
    <property type="evidence" value="ECO:0007669"/>
    <property type="project" value="UniProtKB-KW"/>
</dbReference>
<dbReference type="InterPro" id="IPR003593">
    <property type="entry name" value="AAA+_ATPase"/>
</dbReference>
<dbReference type="GO" id="GO:0016887">
    <property type="term" value="F:ATP hydrolysis activity"/>
    <property type="evidence" value="ECO:0007669"/>
    <property type="project" value="InterPro"/>
</dbReference>
<dbReference type="InterPro" id="IPR003439">
    <property type="entry name" value="ABC_transporter-like_ATP-bd"/>
</dbReference>
<dbReference type="Proteomes" id="UP000701801">
    <property type="component" value="Unassembled WGS sequence"/>
</dbReference>
<reference evidence="4" key="1">
    <citation type="submission" date="2021-07" db="EMBL/GenBank/DDBJ databases">
        <authorList>
            <person name="Durling M."/>
        </authorList>
    </citation>
    <scope>NUCLEOTIDE SEQUENCE</scope>
</reference>
<dbReference type="PANTHER" id="PTHR43514">
    <property type="entry name" value="ABC TRANSPORTER I FAMILY MEMBER 10"/>
    <property type="match status" value="1"/>
</dbReference>
<evidence type="ECO:0000313" key="5">
    <source>
        <dbReference type="Proteomes" id="UP000701801"/>
    </source>
</evidence>
<feature type="domain" description="ABC transporter" evidence="3">
    <location>
        <begin position="343"/>
        <end position="653"/>
    </location>
</feature>